<evidence type="ECO:0000256" key="1">
    <source>
        <dbReference type="SAM" id="MobiDB-lite"/>
    </source>
</evidence>
<protein>
    <submittedName>
        <fullName evidence="2">Uncharacterized protein</fullName>
    </submittedName>
</protein>
<dbReference type="EMBL" id="VSRR010004493">
    <property type="protein sequence ID" value="MPC39840.1"/>
    <property type="molecule type" value="Genomic_DNA"/>
</dbReference>
<feature type="compositionally biased region" description="Low complexity" evidence="1">
    <location>
        <begin position="166"/>
        <end position="186"/>
    </location>
</feature>
<dbReference type="AlphaFoldDB" id="A0A5B7EXR2"/>
<accession>A0A5B7EXR2</accession>
<gene>
    <name evidence="2" type="ORF">E2C01_033390</name>
</gene>
<feature type="region of interest" description="Disordered" evidence="1">
    <location>
        <begin position="109"/>
        <end position="193"/>
    </location>
</feature>
<comment type="caution">
    <text evidence="2">The sequence shown here is derived from an EMBL/GenBank/DDBJ whole genome shotgun (WGS) entry which is preliminary data.</text>
</comment>
<feature type="compositionally biased region" description="Basic residues" evidence="1">
    <location>
        <begin position="132"/>
        <end position="144"/>
    </location>
</feature>
<proteinExistence type="predicted"/>
<dbReference type="Proteomes" id="UP000324222">
    <property type="component" value="Unassembled WGS sequence"/>
</dbReference>
<reference evidence="2 3" key="1">
    <citation type="submission" date="2019-05" db="EMBL/GenBank/DDBJ databases">
        <title>Another draft genome of Portunus trituberculatus and its Hox gene families provides insights of decapod evolution.</title>
        <authorList>
            <person name="Jeong J.-H."/>
            <person name="Song I."/>
            <person name="Kim S."/>
            <person name="Choi T."/>
            <person name="Kim D."/>
            <person name="Ryu S."/>
            <person name="Kim W."/>
        </authorList>
    </citation>
    <scope>NUCLEOTIDE SEQUENCE [LARGE SCALE GENOMIC DNA]</scope>
    <source>
        <tissue evidence="2">Muscle</tissue>
    </source>
</reference>
<evidence type="ECO:0000313" key="2">
    <source>
        <dbReference type="EMBL" id="MPC39840.1"/>
    </source>
</evidence>
<name>A0A5B7EXR2_PORTR</name>
<dbReference type="OrthoDB" id="2272012at2759"/>
<organism evidence="2 3">
    <name type="scientific">Portunus trituberculatus</name>
    <name type="common">Swimming crab</name>
    <name type="synonym">Neptunus trituberculatus</name>
    <dbReference type="NCBI Taxonomy" id="210409"/>
    <lineage>
        <taxon>Eukaryota</taxon>
        <taxon>Metazoa</taxon>
        <taxon>Ecdysozoa</taxon>
        <taxon>Arthropoda</taxon>
        <taxon>Crustacea</taxon>
        <taxon>Multicrustacea</taxon>
        <taxon>Malacostraca</taxon>
        <taxon>Eumalacostraca</taxon>
        <taxon>Eucarida</taxon>
        <taxon>Decapoda</taxon>
        <taxon>Pleocyemata</taxon>
        <taxon>Brachyura</taxon>
        <taxon>Eubrachyura</taxon>
        <taxon>Portunoidea</taxon>
        <taxon>Portunidae</taxon>
        <taxon>Portuninae</taxon>
        <taxon>Portunus</taxon>
    </lineage>
</organism>
<keyword evidence="3" id="KW-1185">Reference proteome</keyword>
<sequence>MYEDPEDMVGVMNNCFQSVFTGEATSNVKPQWNTNVIRMNNENNTQLQNQMEANKSKMLTKYLEKQRRVRDSIMQELQRGPSKVMQRNLEKELDSINRQIAKIQEELKTLHSQTRSSPRSPPLSRPSFSLPHSHHHHHHHHPTHSRSVSDIPPPLPARNRPLVSQTSAPNISTSSTSSSSMSLASAPPLPPRLTLERVGEGGLAQSLENIPKGQCLSHSGLY</sequence>
<evidence type="ECO:0000313" key="3">
    <source>
        <dbReference type="Proteomes" id="UP000324222"/>
    </source>
</evidence>